<feature type="compositionally biased region" description="Basic and acidic residues" evidence="14">
    <location>
        <begin position="1220"/>
        <end position="1234"/>
    </location>
</feature>
<evidence type="ECO:0000256" key="14">
    <source>
        <dbReference type="SAM" id="MobiDB-lite"/>
    </source>
</evidence>
<keyword evidence="8" id="KW-0862">Zinc</keyword>
<evidence type="ECO:0000256" key="12">
    <source>
        <dbReference type="ARBA" id="ARBA00031556"/>
    </source>
</evidence>
<dbReference type="PROSITE" id="PS50172">
    <property type="entry name" value="BRCT"/>
    <property type="match status" value="2"/>
</dbReference>
<dbReference type="GO" id="GO:0004842">
    <property type="term" value="F:ubiquitin-protein transferase activity"/>
    <property type="evidence" value="ECO:0007669"/>
    <property type="project" value="TreeGrafter"/>
</dbReference>
<reference evidence="17 18" key="1">
    <citation type="submission" date="2024-01" db="EMBL/GenBank/DDBJ databases">
        <authorList>
            <person name="Alioto T."/>
            <person name="Alioto T."/>
            <person name="Gomez Garrido J."/>
        </authorList>
    </citation>
    <scope>NUCLEOTIDE SEQUENCE [LARGE SCALE GENOMIC DNA]</scope>
</reference>
<evidence type="ECO:0000259" key="16">
    <source>
        <dbReference type="PROSITE" id="PS50172"/>
    </source>
</evidence>
<evidence type="ECO:0000259" key="15">
    <source>
        <dbReference type="PROSITE" id="PS50089"/>
    </source>
</evidence>
<dbReference type="PROSITE" id="PS00518">
    <property type="entry name" value="ZF_RING_1"/>
    <property type="match status" value="1"/>
</dbReference>
<keyword evidence="11" id="KW-0131">Cell cycle</keyword>
<feature type="region of interest" description="Disordered" evidence="14">
    <location>
        <begin position="579"/>
        <end position="622"/>
    </location>
</feature>
<evidence type="ECO:0000256" key="13">
    <source>
        <dbReference type="PROSITE-ProRule" id="PRU00175"/>
    </source>
</evidence>
<dbReference type="GO" id="GO:0031436">
    <property type="term" value="C:BRCA1-BARD1 complex"/>
    <property type="evidence" value="ECO:0007669"/>
    <property type="project" value="TreeGrafter"/>
</dbReference>
<dbReference type="PROSITE" id="PS50089">
    <property type="entry name" value="ZF_RING_2"/>
    <property type="match status" value="1"/>
</dbReference>
<proteinExistence type="predicted"/>
<keyword evidence="9" id="KW-0234">DNA repair</keyword>
<feature type="region of interest" description="Disordered" evidence="14">
    <location>
        <begin position="287"/>
        <end position="330"/>
    </location>
</feature>
<dbReference type="GO" id="GO:0000724">
    <property type="term" value="P:double-strand break repair via homologous recombination"/>
    <property type="evidence" value="ECO:0007669"/>
    <property type="project" value="TreeGrafter"/>
</dbReference>
<dbReference type="PIRSF" id="PIRSF001734">
    <property type="entry name" value="BRCA1"/>
    <property type="match status" value="1"/>
</dbReference>
<dbReference type="CDD" id="cd17721">
    <property type="entry name" value="BRCT_BRCA1_rpt2"/>
    <property type="match status" value="1"/>
</dbReference>
<keyword evidence="10" id="KW-0539">Nucleus</keyword>
<feature type="compositionally biased region" description="Basic and acidic residues" evidence="14">
    <location>
        <begin position="488"/>
        <end position="503"/>
    </location>
</feature>
<dbReference type="SUPFAM" id="SSF52113">
    <property type="entry name" value="BRCT domain"/>
    <property type="match status" value="2"/>
</dbReference>
<keyword evidence="6" id="KW-0227">DNA damage</keyword>
<evidence type="ECO:0000256" key="2">
    <source>
        <dbReference type="ARBA" id="ARBA00004286"/>
    </source>
</evidence>
<feature type="compositionally biased region" description="Polar residues" evidence="14">
    <location>
        <begin position="1183"/>
        <end position="1192"/>
    </location>
</feature>
<evidence type="ECO:0000256" key="1">
    <source>
        <dbReference type="ARBA" id="ARBA00004123"/>
    </source>
</evidence>
<feature type="compositionally biased region" description="Basic and acidic residues" evidence="14">
    <location>
        <begin position="739"/>
        <end position="757"/>
    </location>
</feature>
<dbReference type="Gene3D" id="3.40.50.10190">
    <property type="entry name" value="BRCT domain"/>
    <property type="match status" value="2"/>
</dbReference>
<dbReference type="Proteomes" id="UP001314229">
    <property type="component" value="Unassembled WGS sequence"/>
</dbReference>
<evidence type="ECO:0000313" key="18">
    <source>
        <dbReference type="Proteomes" id="UP001314229"/>
    </source>
</evidence>
<name>A0AAV1NE14_SCOSC</name>
<gene>
    <name evidence="17" type="ORF">FSCOSCO3_A005363</name>
</gene>
<dbReference type="GO" id="GO:0005694">
    <property type="term" value="C:chromosome"/>
    <property type="evidence" value="ECO:0007669"/>
    <property type="project" value="UniProtKB-SubCell"/>
</dbReference>
<dbReference type="InterPro" id="IPR017907">
    <property type="entry name" value="Znf_RING_CS"/>
</dbReference>
<dbReference type="CDD" id="cd16498">
    <property type="entry name" value="RING-HC_BRCA1"/>
    <property type="match status" value="1"/>
</dbReference>
<dbReference type="InterPro" id="IPR001357">
    <property type="entry name" value="BRCT_dom"/>
</dbReference>
<keyword evidence="7 13" id="KW-0863">Zinc-finger</keyword>
<dbReference type="Gene3D" id="3.30.40.10">
    <property type="entry name" value="Zinc/RING finger domain, C3HC4 (zinc finger)"/>
    <property type="match status" value="1"/>
</dbReference>
<dbReference type="Pfam" id="PF00097">
    <property type="entry name" value="zf-C3HC4"/>
    <property type="match status" value="1"/>
</dbReference>
<dbReference type="PANTHER" id="PTHR13763">
    <property type="entry name" value="BREAST CANCER TYPE 1 SUSCEPTIBILITY PROTEIN BRCA1"/>
    <property type="match status" value="1"/>
</dbReference>
<evidence type="ECO:0000256" key="9">
    <source>
        <dbReference type="ARBA" id="ARBA00023204"/>
    </source>
</evidence>
<feature type="region of interest" description="Disordered" evidence="14">
    <location>
        <begin position="346"/>
        <end position="543"/>
    </location>
</feature>
<dbReference type="InterPro" id="IPR018957">
    <property type="entry name" value="Znf_C3HC4_RING-type"/>
</dbReference>
<dbReference type="InterPro" id="IPR036420">
    <property type="entry name" value="BRCT_dom_sf"/>
</dbReference>
<dbReference type="FunFam" id="3.40.50.10190:FF:000006">
    <property type="entry name" value="Breast cancer type 1 susceptibility protein homolog"/>
    <property type="match status" value="1"/>
</dbReference>
<feature type="region of interest" description="Disordered" evidence="14">
    <location>
        <begin position="727"/>
        <end position="786"/>
    </location>
</feature>
<dbReference type="FunFam" id="3.40.50.10190:FF:000025">
    <property type="entry name" value="Breast cancer type 1 susceptibility protein homolog"/>
    <property type="match status" value="1"/>
</dbReference>
<feature type="compositionally biased region" description="Basic and acidic residues" evidence="14">
    <location>
        <begin position="1165"/>
        <end position="1176"/>
    </location>
</feature>
<protein>
    <recommendedName>
        <fullName evidence="12">RING-type E3 ubiquitin transferase BRCA1</fullName>
    </recommendedName>
</protein>
<dbReference type="GO" id="GO:0007095">
    <property type="term" value="P:mitotic G2 DNA damage checkpoint signaling"/>
    <property type="evidence" value="ECO:0007669"/>
    <property type="project" value="TreeGrafter"/>
</dbReference>
<feature type="domain" description="BRCT" evidence="16">
    <location>
        <begin position="1344"/>
        <end position="1441"/>
    </location>
</feature>
<keyword evidence="5" id="KW-0677">Repeat</keyword>
<evidence type="ECO:0000256" key="4">
    <source>
        <dbReference type="ARBA" id="ARBA00022723"/>
    </source>
</evidence>
<feature type="region of interest" description="Disordered" evidence="14">
    <location>
        <begin position="1115"/>
        <end position="1234"/>
    </location>
</feature>
<feature type="compositionally biased region" description="Polar residues" evidence="14">
    <location>
        <begin position="100"/>
        <end position="130"/>
    </location>
</feature>
<evidence type="ECO:0000256" key="11">
    <source>
        <dbReference type="ARBA" id="ARBA00023306"/>
    </source>
</evidence>
<evidence type="ECO:0000256" key="6">
    <source>
        <dbReference type="ARBA" id="ARBA00022763"/>
    </source>
</evidence>
<accession>A0AAV1NE14</accession>
<dbReference type="SMART" id="SM00292">
    <property type="entry name" value="BRCT"/>
    <property type="match status" value="2"/>
</dbReference>
<dbReference type="SUPFAM" id="SSF57850">
    <property type="entry name" value="RING/U-box"/>
    <property type="match status" value="1"/>
</dbReference>
<comment type="caution">
    <text evidence="17">The sequence shown here is derived from an EMBL/GenBank/DDBJ whole genome shotgun (WGS) entry which is preliminary data.</text>
</comment>
<dbReference type="InterPro" id="IPR031099">
    <property type="entry name" value="BRCA1-associated"/>
</dbReference>
<feature type="compositionally biased region" description="Low complexity" evidence="14">
    <location>
        <begin position="1193"/>
        <end position="1211"/>
    </location>
</feature>
<feature type="region of interest" description="Disordered" evidence="14">
    <location>
        <begin position="169"/>
        <end position="196"/>
    </location>
</feature>
<feature type="compositionally biased region" description="Acidic residues" evidence="14">
    <location>
        <begin position="136"/>
        <end position="145"/>
    </location>
</feature>
<dbReference type="InterPro" id="IPR013083">
    <property type="entry name" value="Znf_RING/FYVE/PHD"/>
</dbReference>
<feature type="region of interest" description="Disordered" evidence="14">
    <location>
        <begin position="647"/>
        <end position="697"/>
    </location>
</feature>
<dbReference type="PANTHER" id="PTHR13763:SF0">
    <property type="entry name" value="BREAST CANCER TYPE 1 SUSCEPTIBILITY PROTEIN"/>
    <property type="match status" value="1"/>
</dbReference>
<evidence type="ECO:0000256" key="3">
    <source>
        <dbReference type="ARBA" id="ARBA00022454"/>
    </source>
</evidence>
<feature type="compositionally biased region" description="Basic and acidic residues" evidence="14">
    <location>
        <begin position="392"/>
        <end position="404"/>
    </location>
</feature>
<comment type="subcellular location">
    <subcellularLocation>
        <location evidence="2">Chromosome</location>
    </subcellularLocation>
    <subcellularLocation>
        <location evidence="1">Nucleus</location>
    </subcellularLocation>
</comment>
<evidence type="ECO:0000256" key="8">
    <source>
        <dbReference type="ARBA" id="ARBA00022833"/>
    </source>
</evidence>
<keyword evidence="4" id="KW-0479">Metal-binding</keyword>
<dbReference type="GO" id="GO:0008270">
    <property type="term" value="F:zinc ion binding"/>
    <property type="evidence" value="ECO:0007669"/>
    <property type="project" value="UniProtKB-KW"/>
</dbReference>
<feature type="region of interest" description="Disordered" evidence="14">
    <location>
        <begin position="241"/>
        <end position="260"/>
    </location>
</feature>
<evidence type="ECO:0000256" key="10">
    <source>
        <dbReference type="ARBA" id="ARBA00023242"/>
    </source>
</evidence>
<dbReference type="Pfam" id="PF00533">
    <property type="entry name" value="BRCT"/>
    <property type="match status" value="2"/>
</dbReference>
<dbReference type="GO" id="GO:0045944">
    <property type="term" value="P:positive regulation of transcription by RNA polymerase II"/>
    <property type="evidence" value="ECO:0007669"/>
    <property type="project" value="TreeGrafter"/>
</dbReference>
<keyword evidence="18" id="KW-1185">Reference proteome</keyword>
<evidence type="ECO:0000313" key="17">
    <source>
        <dbReference type="EMBL" id="CAK6956644.1"/>
    </source>
</evidence>
<organism evidence="17 18">
    <name type="scientific">Scomber scombrus</name>
    <name type="common">Atlantic mackerel</name>
    <name type="synonym">Scomber vernalis</name>
    <dbReference type="NCBI Taxonomy" id="13677"/>
    <lineage>
        <taxon>Eukaryota</taxon>
        <taxon>Metazoa</taxon>
        <taxon>Chordata</taxon>
        <taxon>Craniata</taxon>
        <taxon>Vertebrata</taxon>
        <taxon>Euteleostomi</taxon>
        <taxon>Actinopterygii</taxon>
        <taxon>Neopterygii</taxon>
        <taxon>Teleostei</taxon>
        <taxon>Neoteleostei</taxon>
        <taxon>Acanthomorphata</taxon>
        <taxon>Pelagiaria</taxon>
        <taxon>Scombriformes</taxon>
        <taxon>Scombridae</taxon>
        <taxon>Scomber</taxon>
    </lineage>
</organism>
<dbReference type="EMBL" id="CAWUFR010000026">
    <property type="protein sequence ID" value="CAK6956644.1"/>
    <property type="molecule type" value="Genomic_DNA"/>
</dbReference>
<evidence type="ECO:0000256" key="5">
    <source>
        <dbReference type="ARBA" id="ARBA00022737"/>
    </source>
</evidence>
<dbReference type="GO" id="GO:0043009">
    <property type="term" value="P:chordate embryonic development"/>
    <property type="evidence" value="ECO:0007669"/>
    <property type="project" value="TreeGrafter"/>
</dbReference>
<feature type="domain" description="RING-type" evidence="15">
    <location>
        <begin position="22"/>
        <end position="64"/>
    </location>
</feature>
<feature type="compositionally biased region" description="Acidic residues" evidence="14">
    <location>
        <begin position="672"/>
        <end position="684"/>
    </location>
</feature>
<dbReference type="SMART" id="SM00184">
    <property type="entry name" value="RING"/>
    <property type="match status" value="1"/>
</dbReference>
<evidence type="ECO:0000256" key="7">
    <source>
        <dbReference type="ARBA" id="ARBA00022771"/>
    </source>
</evidence>
<dbReference type="InterPro" id="IPR001841">
    <property type="entry name" value="Znf_RING"/>
</dbReference>
<feature type="compositionally biased region" description="Basic and acidic residues" evidence="14">
    <location>
        <begin position="420"/>
        <end position="457"/>
    </location>
</feature>
<feature type="domain" description="BRCT" evidence="16">
    <location>
        <begin position="1238"/>
        <end position="1323"/>
    </location>
</feature>
<feature type="region of interest" description="Disordered" evidence="14">
    <location>
        <begin position="100"/>
        <end position="153"/>
    </location>
</feature>
<feature type="compositionally biased region" description="Polar residues" evidence="14">
    <location>
        <begin position="687"/>
        <end position="697"/>
    </location>
</feature>
<sequence length="1441" mass="158664">MKTPNATDVKKGIAVLWETLQCPICLDLMTAPVSTKCDHQFCKFCMSKLLDNTKQNNASCPVCKAKITKRSLRESPGFQRLVAGLQDMIQAYEHDTGTNYFTGMSQQNRQSSVTDAEANKQTCNGSSGDTPGTDPDNVESADNDDPPMSHSSTVAAQNGFARLMGLEDTSPLTTENDGLDSGLGGALPIPENKTPSPTDYAEPLEAETSEVVEKATLTHKTRGKMRHAKLEESSLLPLLISSETENQPRRRSLRKKQKMDLEPEKFLEQRQKRSVEKVAEWLMKVPTEESLELEKPAEDTCDPDDSGSSSSTSTINVKLHYSDMNPKRENRAKALEEQVFGAVYKRDRRGNRTTSPPLNVFVEPPTHPLAIETMTPEKVPKRKKNRITSADFVEKSSSEDKYESDMEEEQQMTGQINDTCSEKFKEAEEKVTEENNEKETRDKYEKGLNNIPERDEVPCLVSDIKPYQPGRKLKKRMRDTLQQVDSDLQERAKANVESSEQKKTDKRKGKNTKSEKSKSGRVVKPLVLVGVQNGETSPKTRQVEEEIQVHIENYPSSDDHETPIMRSTRRSRRLQLFAEEVQEGPKKACAPKKSIHGKDSSDAEQSADAKGGILCNSASPKNGNLSKLNGCIYDQDIGGIENMEFGERTSSLRPTEDVTSVKESVAETLSEAVEDPALESDNPTDECPNNIQSQTSACKTKCAIKEIEEDKNDSELDTEQLLRSFKSTKRKSFHLGGSDVKRSRSLGEENVHEERSDSGSGVKGTKQLRNSDITNPHVLQDNDSLSCSDWIPPSNSSILTRNRVSKKGDQVVEEGLIPETSSSIQDSAENFGNSVSSALSPNKVSKHETEIPHFSVVPQVVDSGLCFRAVELSEGGEREELNKPTRCSQITDSKLGCTARDAEKVKEMRQNISQENSAASGKQSPVNAAEGFLNAESLTPDGLGIPVVQVSPEIKTSSHRSEELSIHSSFKSNLIKRKKAQRLQSSSESDCSGSKEELPTLTQIFGTSAPPSAVCLDVQDQADSRCEGACVTADAAEQLSRPPACPSPDCVNSSQASVDLFGTPDECDVPVNDSSVIESSQFSSDVLVTQQKIEMQKELFRLEKLMALVSEVLQEKEGSPASKVPSETHPSSKTTGPDVHRPLPCDQSARQSSDRNDVPDAGLEPDSRPGDGKEMGNEEMAVQRSTHTGSSVKATGASKTPSSSSAAKTLKGCSSPADGQENKENNTPERDRSKAKMVLVSSGLEPTEQIMVKKFAKRVGARVVSRVTPEVTHIIMSTDERLVCERTLKYFLGIAGRKWVVSFKWIAECFKQKKLLDETIFEVRGDVVNGPNHQGPTRARTTDDNNLLMKDYQICFQGPFADMTTDELEWMVELCGAVVVTDPLQLDDKQKSHQLVIVQPGSESRPSTYSSLSKQATVVTRGWLLDTVATYTLQNYSNYTT</sequence>
<keyword evidence="3" id="KW-0158">Chromosome</keyword>
<dbReference type="GO" id="GO:0070531">
    <property type="term" value="C:BRCA1-A complex"/>
    <property type="evidence" value="ECO:0007669"/>
    <property type="project" value="TreeGrafter"/>
</dbReference>